<evidence type="ECO:0000313" key="3">
    <source>
        <dbReference type="Proteomes" id="UP000823821"/>
    </source>
</evidence>
<evidence type="ECO:0000259" key="1">
    <source>
        <dbReference type="PROSITE" id="PS50943"/>
    </source>
</evidence>
<dbReference type="Gene3D" id="1.10.260.40">
    <property type="entry name" value="lambda repressor-like DNA-binding domains"/>
    <property type="match status" value="1"/>
</dbReference>
<dbReference type="Proteomes" id="UP000823821">
    <property type="component" value="Unassembled WGS sequence"/>
</dbReference>
<reference evidence="2" key="1">
    <citation type="journal article" date="2021" name="PeerJ">
        <title>Extensive microbial diversity within the chicken gut microbiome revealed by metagenomics and culture.</title>
        <authorList>
            <person name="Gilroy R."/>
            <person name="Ravi A."/>
            <person name="Getino M."/>
            <person name="Pursley I."/>
            <person name="Horton D.L."/>
            <person name="Alikhan N.F."/>
            <person name="Baker D."/>
            <person name="Gharbi K."/>
            <person name="Hall N."/>
            <person name="Watson M."/>
            <person name="Adriaenssens E.M."/>
            <person name="Foster-Nyarko E."/>
            <person name="Jarju S."/>
            <person name="Secka A."/>
            <person name="Antonio M."/>
            <person name="Oren A."/>
            <person name="Chaudhuri R.R."/>
            <person name="La Ragione R."/>
            <person name="Hildebrand F."/>
            <person name="Pallen M.J."/>
        </authorList>
    </citation>
    <scope>NUCLEOTIDE SEQUENCE</scope>
    <source>
        <strain evidence="2">5032</strain>
    </source>
</reference>
<sequence>MACLYCLVYQHWQQVNVACYRSRMDDYPRLTEATARVLTRLREDAGLSKRKLASLTGIDRVYLLQLEQQKYRLTLNAAFLIAQAFGLPPGRLVDMIETERLKLLDGDDSSFTAEMPPESAPQQP</sequence>
<dbReference type="Pfam" id="PF01381">
    <property type="entry name" value="HTH_3"/>
    <property type="match status" value="1"/>
</dbReference>
<comment type="caution">
    <text evidence="2">The sequence shown here is derived from an EMBL/GenBank/DDBJ whole genome shotgun (WGS) entry which is preliminary data.</text>
</comment>
<dbReference type="AlphaFoldDB" id="A0A9D2KP72"/>
<dbReference type="EMBL" id="DWZD01000018">
    <property type="protein sequence ID" value="HJA78462.1"/>
    <property type="molecule type" value="Genomic_DNA"/>
</dbReference>
<organism evidence="2 3">
    <name type="scientific">Candidatus Desulfovibrio intestinavium</name>
    <dbReference type="NCBI Taxonomy" id="2838534"/>
    <lineage>
        <taxon>Bacteria</taxon>
        <taxon>Pseudomonadati</taxon>
        <taxon>Thermodesulfobacteriota</taxon>
        <taxon>Desulfovibrionia</taxon>
        <taxon>Desulfovibrionales</taxon>
        <taxon>Desulfovibrionaceae</taxon>
        <taxon>Desulfovibrio</taxon>
    </lineage>
</organism>
<feature type="domain" description="HTH cro/C1-type" evidence="1">
    <location>
        <begin position="38"/>
        <end position="92"/>
    </location>
</feature>
<accession>A0A9D2KP72</accession>
<evidence type="ECO:0000313" key="2">
    <source>
        <dbReference type="EMBL" id="HJA78462.1"/>
    </source>
</evidence>
<dbReference type="InterPro" id="IPR001387">
    <property type="entry name" value="Cro/C1-type_HTH"/>
</dbReference>
<dbReference type="InterPro" id="IPR010982">
    <property type="entry name" value="Lambda_DNA-bd_dom_sf"/>
</dbReference>
<dbReference type="SMART" id="SM00530">
    <property type="entry name" value="HTH_XRE"/>
    <property type="match status" value="1"/>
</dbReference>
<dbReference type="PROSITE" id="PS50943">
    <property type="entry name" value="HTH_CROC1"/>
    <property type="match status" value="1"/>
</dbReference>
<proteinExistence type="predicted"/>
<dbReference type="GO" id="GO:0003677">
    <property type="term" value="F:DNA binding"/>
    <property type="evidence" value="ECO:0007669"/>
    <property type="project" value="InterPro"/>
</dbReference>
<gene>
    <name evidence="2" type="ORF">H9784_02660</name>
</gene>
<dbReference type="CDD" id="cd00093">
    <property type="entry name" value="HTH_XRE"/>
    <property type="match status" value="1"/>
</dbReference>
<protein>
    <submittedName>
        <fullName evidence="2">Helix-turn-helix domain-containing protein</fullName>
    </submittedName>
</protein>
<dbReference type="SUPFAM" id="SSF47413">
    <property type="entry name" value="lambda repressor-like DNA-binding domains"/>
    <property type="match status" value="1"/>
</dbReference>
<reference evidence="2" key="2">
    <citation type="submission" date="2021-04" db="EMBL/GenBank/DDBJ databases">
        <authorList>
            <person name="Gilroy R."/>
        </authorList>
    </citation>
    <scope>NUCLEOTIDE SEQUENCE</scope>
    <source>
        <strain evidence="2">5032</strain>
    </source>
</reference>
<name>A0A9D2KP72_9BACT</name>